<dbReference type="InterPro" id="IPR006035">
    <property type="entry name" value="Ureohydrolase"/>
</dbReference>
<dbReference type="Gene3D" id="3.40.800.10">
    <property type="entry name" value="Ureohydrolase domain"/>
    <property type="match status" value="1"/>
</dbReference>
<dbReference type="CDD" id="cd09989">
    <property type="entry name" value="Arginase"/>
    <property type="match status" value="1"/>
</dbReference>
<keyword evidence="4 12" id="KW-0056">Arginine metabolism</keyword>
<dbReference type="PROSITE" id="PS01053">
    <property type="entry name" value="ARGINASE_1"/>
    <property type="match status" value="1"/>
</dbReference>
<dbReference type="PIRSF" id="PIRSF036979">
    <property type="entry name" value="Arginase"/>
    <property type="match status" value="1"/>
</dbReference>
<dbReference type="InterPro" id="IPR014033">
    <property type="entry name" value="Arginase"/>
</dbReference>
<gene>
    <name evidence="13" type="primary">rocF</name>
    <name evidence="13" type="ORF">PAECIP111893_01062</name>
</gene>
<reference evidence="13" key="1">
    <citation type="submission" date="2022-01" db="EMBL/GenBank/DDBJ databases">
        <authorList>
            <person name="Criscuolo A."/>
        </authorList>
    </citation>
    <scope>NUCLEOTIDE SEQUENCE</scope>
    <source>
        <strain evidence="13">CIP111893</strain>
    </source>
</reference>
<dbReference type="EC" id="3.5.3.1" evidence="2 9"/>
<dbReference type="PANTHER" id="PTHR43782">
    <property type="entry name" value="ARGINASE"/>
    <property type="match status" value="1"/>
</dbReference>
<evidence type="ECO:0000256" key="2">
    <source>
        <dbReference type="ARBA" id="ARBA00012168"/>
    </source>
</evidence>
<evidence type="ECO:0000256" key="5">
    <source>
        <dbReference type="ARBA" id="ARBA00022723"/>
    </source>
</evidence>
<keyword evidence="6 11" id="KW-0378">Hydrolase</keyword>
<organism evidence="13 14">
    <name type="scientific">Paenibacillus plantiphilus</name>
    <dbReference type="NCBI Taxonomy" id="2905650"/>
    <lineage>
        <taxon>Bacteria</taxon>
        <taxon>Bacillati</taxon>
        <taxon>Bacillota</taxon>
        <taxon>Bacilli</taxon>
        <taxon>Bacillales</taxon>
        <taxon>Paenibacillaceae</taxon>
        <taxon>Paenibacillus</taxon>
    </lineage>
</organism>
<comment type="cofactor">
    <cofactor evidence="12">
        <name>Mn(2+)</name>
        <dbReference type="ChEBI" id="CHEBI:29035"/>
    </cofactor>
    <text evidence="12">Binds 2 manganese ions per subunit.</text>
</comment>
<dbReference type="InterPro" id="IPR020855">
    <property type="entry name" value="Ureohydrolase_Mn_BS"/>
</dbReference>
<accession>A0ABM9C0Y3</accession>
<comment type="caution">
    <text evidence="13">The sequence shown here is derived from an EMBL/GenBank/DDBJ whole genome shotgun (WGS) entry which is preliminary data.</text>
</comment>
<keyword evidence="14" id="KW-1185">Reference proteome</keyword>
<dbReference type="RefSeq" id="WP_236339420.1">
    <property type="nucleotide sequence ID" value="NZ_CAKMMF010000004.1"/>
</dbReference>
<sequence length="301" mass="32278">MKDKQPISILPVPFDWGASRRGASDGPQAMLSAGLERKLQLLGHRFEVRSDSYLSDFTADRRSSPRMKHWGAVLTMAEAVAKEVALLTASRAFPLIIGGDHSISIGTIAGLTQERKKLGVIWIDAHADTNTPESSPSGNMHGMSLAVSLGLGDTRFTGIDHPSPKLQAQRIALVGTRQLDEGEKGLIRSRGIACYTMHDIDKLGMARVMEEAIAIVSKDSDGVHVSFDIDSVDPGEAPGTGTPVRGGLNFREAHLAMEMLYEAKAVTSADIVEVNPLLDNGHQTVRLAVDLVGSLLGARIL</sequence>
<dbReference type="Proteomes" id="UP000838686">
    <property type="component" value="Unassembled WGS sequence"/>
</dbReference>
<name>A0ABM9C0Y3_9BACL</name>
<dbReference type="Pfam" id="PF00491">
    <property type="entry name" value="Arginase"/>
    <property type="match status" value="1"/>
</dbReference>
<protein>
    <recommendedName>
        <fullName evidence="3 9">Arginase</fullName>
        <ecNumber evidence="2 9">3.5.3.1</ecNumber>
    </recommendedName>
</protein>
<comment type="pathway">
    <text evidence="1">Nitrogen metabolism; urea cycle; L-ornithine and urea from L-arginine: step 1/1.</text>
</comment>
<proteinExistence type="inferred from homology"/>
<evidence type="ECO:0000256" key="3">
    <source>
        <dbReference type="ARBA" id="ARBA00018123"/>
    </source>
</evidence>
<keyword evidence="5 12" id="KW-0479">Metal-binding</keyword>
<comment type="similarity">
    <text evidence="10 11">Belongs to the arginase family.</text>
</comment>
<dbReference type="GO" id="GO:0004053">
    <property type="term" value="F:arginase activity"/>
    <property type="evidence" value="ECO:0007669"/>
    <property type="project" value="UniProtKB-EC"/>
</dbReference>
<evidence type="ECO:0000256" key="1">
    <source>
        <dbReference type="ARBA" id="ARBA00005098"/>
    </source>
</evidence>
<dbReference type="PANTHER" id="PTHR43782:SF3">
    <property type="entry name" value="ARGINASE"/>
    <property type="match status" value="1"/>
</dbReference>
<keyword evidence="7 12" id="KW-0464">Manganese</keyword>
<evidence type="ECO:0000256" key="11">
    <source>
        <dbReference type="RuleBase" id="RU003684"/>
    </source>
</evidence>
<dbReference type="InterPro" id="IPR023696">
    <property type="entry name" value="Ureohydrolase_dom_sf"/>
</dbReference>
<dbReference type="NCBIfam" id="TIGR01229">
    <property type="entry name" value="rocF_arginase"/>
    <property type="match status" value="1"/>
</dbReference>
<dbReference type="EMBL" id="CAKMMF010000004">
    <property type="protein sequence ID" value="CAH1197902.1"/>
    <property type="molecule type" value="Genomic_DNA"/>
</dbReference>
<evidence type="ECO:0000256" key="7">
    <source>
        <dbReference type="ARBA" id="ARBA00023211"/>
    </source>
</evidence>
<dbReference type="SUPFAM" id="SSF52768">
    <property type="entry name" value="Arginase/deacetylase"/>
    <property type="match status" value="1"/>
</dbReference>
<evidence type="ECO:0000256" key="4">
    <source>
        <dbReference type="ARBA" id="ARBA00022503"/>
    </source>
</evidence>
<evidence type="ECO:0000256" key="12">
    <source>
        <dbReference type="RuleBase" id="RU361159"/>
    </source>
</evidence>
<dbReference type="PRINTS" id="PR00116">
    <property type="entry name" value="ARGINASE"/>
</dbReference>
<evidence type="ECO:0000256" key="8">
    <source>
        <dbReference type="ARBA" id="ARBA00047391"/>
    </source>
</evidence>
<evidence type="ECO:0000313" key="13">
    <source>
        <dbReference type="EMBL" id="CAH1197902.1"/>
    </source>
</evidence>
<evidence type="ECO:0000313" key="14">
    <source>
        <dbReference type="Proteomes" id="UP000838686"/>
    </source>
</evidence>
<evidence type="ECO:0000256" key="10">
    <source>
        <dbReference type="PROSITE-ProRule" id="PRU00742"/>
    </source>
</evidence>
<evidence type="ECO:0000256" key="6">
    <source>
        <dbReference type="ARBA" id="ARBA00022801"/>
    </source>
</evidence>
<dbReference type="PROSITE" id="PS51409">
    <property type="entry name" value="ARGINASE_2"/>
    <property type="match status" value="1"/>
</dbReference>
<evidence type="ECO:0000256" key="9">
    <source>
        <dbReference type="NCBIfam" id="TIGR01229"/>
    </source>
</evidence>
<comment type="catalytic activity">
    <reaction evidence="8 12">
        <text>L-arginine + H2O = urea + L-ornithine</text>
        <dbReference type="Rhea" id="RHEA:20569"/>
        <dbReference type="ChEBI" id="CHEBI:15377"/>
        <dbReference type="ChEBI" id="CHEBI:16199"/>
        <dbReference type="ChEBI" id="CHEBI:32682"/>
        <dbReference type="ChEBI" id="CHEBI:46911"/>
        <dbReference type="EC" id="3.5.3.1"/>
    </reaction>
</comment>